<evidence type="ECO:0000256" key="1">
    <source>
        <dbReference type="ARBA" id="ARBA00022553"/>
    </source>
</evidence>
<keyword evidence="1" id="KW-0597">Phosphoprotein</keyword>
<keyword evidence="2 4" id="KW-0547">Nucleotide-binding</keyword>
<dbReference type="PANTHER" id="PTHR22683:SF1">
    <property type="entry name" value="TYPE VII SECRETION SYSTEM PROTEIN ESSC"/>
    <property type="match status" value="1"/>
</dbReference>
<dbReference type="Pfam" id="PF00498">
    <property type="entry name" value="FHA"/>
    <property type="match status" value="1"/>
</dbReference>
<dbReference type="GO" id="GO:0003677">
    <property type="term" value="F:DNA binding"/>
    <property type="evidence" value="ECO:0007669"/>
    <property type="project" value="InterPro"/>
</dbReference>
<dbReference type="InterPro" id="IPR027417">
    <property type="entry name" value="P-loop_NTPase"/>
</dbReference>
<dbReference type="Pfam" id="PF01580">
    <property type="entry name" value="FtsK_SpoIIIE"/>
    <property type="match status" value="2"/>
</dbReference>
<evidence type="ECO:0000313" key="8">
    <source>
        <dbReference type="EMBL" id="TYK43858.1"/>
    </source>
</evidence>
<evidence type="ECO:0000259" key="7">
    <source>
        <dbReference type="PROSITE" id="PS50901"/>
    </source>
</evidence>
<dbReference type="SMART" id="SM00382">
    <property type="entry name" value="AAA"/>
    <property type="match status" value="3"/>
</dbReference>
<keyword evidence="5" id="KW-0472">Membrane</keyword>
<reference evidence="8 9" key="1">
    <citation type="submission" date="2019-08" db="EMBL/GenBank/DDBJ databases">
        <title>Actinomadura sp. nov. CYP1-5 isolated from mountain soil.</title>
        <authorList>
            <person name="Songsumanus A."/>
            <person name="Kuncharoen N."/>
            <person name="Kudo T."/>
            <person name="Yuki M."/>
            <person name="Igarashi Y."/>
            <person name="Tanasupawat S."/>
        </authorList>
    </citation>
    <scope>NUCLEOTIDE SEQUENCE [LARGE SCALE GENOMIC DNA]</scope>
    <source>
        <strain evidence="8 9">CYP1-5</strain>
    </source>
</reference>
<dbReference type="CDD" id="cd01127">
    <property type="entry name" value="TrwB_TraG_TraD_VirD4"/>
    <property type="match status" value="1"/>
</dbReference>
<dbReference type="GO" id="GO:0005524">
    <property type="term" value="F:ATP binding"/>
    <property type="evidence" value="ECO:0007669"/>
    <property type="project" value="UniProtKB-UniRule"/>
</dbReference>
<accession>A0A5D3F7E2</accession>
<evidence type="ECO:0000256" key="2">
    <source>
        <dbReference type="ARBA" id="ARBA00022741"/>
    </source>
</evidence>
<evidence type="ECO:0000259" key="6">
    <source>
        <dbReference type="PROSITE" id="PS50006"/>
    </source>
</evidence>
<dbReference type="InterPro" id="IPR050206">
    <property type="entry name" value="FtsK/SpoIIIE/SftA"/>
</dbReference>
<evidence type="ECO:0000256" key="3">
    <source>
        <dbReference type="ARBA" id="ARBA00022840"/>
    </source>
</evidence>
<feature type="binding site" evidence="4">
    <location>
        <begin position="1008"/>
        <end position="1015"/>
    </location>
    <ligand>
        <name>ATP</name>
        <dbReference type="ChEBI" id="CHEBI:30616"/>
    </ligand>
</feature>
<dbReference type="PANTHER" id="PTHR22683">
    <property type="entry name" value="SPORULATION PROTEIN RELATED"/>
    <property type="match status" value="1"/>
</dbReference>
<evidence type="ECO:0000256" key="4">
    <source>
        <dbReference type="PROSITE-ProRule" id="PRU00289"/>
    </source>
</evidence>
<dbReference type="PROSITE" id="PS50901">
    <property type="entry name" value="FTSK"/>
    <property type="match status" value="2"/>
</dbReference>
<feature type="domain" description="FtsK" evidence="7">
    <location>
        <begin position="660"/>
        <end position="847"/>
    </location>
</feature>
<sequence length="1462" mass="151359">MNLDLLVHAGNDDPVAVTVHADQNASVGDLRECLVRVIGADAAAPAEPGEERLADGLPLTTAGLVTGAAVAVGTRPGDFAIKAAERVSGALEAVVVGGLHAGAGCPLPAGAVLDVGRSPGRGLRIPDPEVSRRHARIEAAADGCTAALRDEGSANGTRRGAWRLEGDAVLGGDGEPVGMGESMLAVRPPVGGDAELTASAAAGVRLVNRPPRIAVPDRLPELLVPVAPAEPRGLRFPWAATLLPALLCGALYFVLPRGFAGYLLIMLVLSPLMAIANLVSDRRSGRRDHRAERVAYVRARAAYEKARDEAVAAEEATARAAHPDPAAVAARAGVPPGAGAPAAQPSSALWERRPGDADFLRLRVGLADRPARFPQRVDPSAGARAADAATPEQPIVRDVPVTVDLAAAGVLGVAAPRPAAAAIARALLAQVAVLHSPAELGLVVITGRDAAAGWDWATWLPHTLPGSGAFSCTRMIATDAAQAEARLAELRRLVDERAAERRGALRQGPPTGRSLLVVLDGVHALRDLAGLGDLLVDGPASGVYALCLDAEETALADECSATLVASNGSGTRATLRCRGVPPVEDILVDGLVDTTAAAVGHALAPLRPLGERGGDSALPDTARLLDLADLDSCTPEAIRARWARSRAGRSTTALLGIGADGPVSVDLTRDGPHALVAGTSGSGKSELLQTLVASLAIANTPDALTFVLVDYKGGSAFAASADLPHCVGLVTDLDGHQVGRALESLSAELRRREELFAAADAKDIEDYWTRTGARLPRLVIVVDEFASMIEELPEFVPGIVGIGMRGRSLGVHVVLATQRPGGAVSADLRANLNLRICLRVTSPSESVDVIETADAARVPVRLPGRAYLLAGGGELRQFQTARAGWPVPSDPAAQDAAPAVQATIRRIESLGRAPAGSRTSAQVESSERTDLTELVTAICKAADDAGLATPPRPWLPPLPDRVALADLGSCGAEGLAAAVLGLVDRPAAQSQEPFVLDLARTGPVAIAGMSRSGRSTALRAIAAGLAASASPADLHLYAADFGDQALAPLAAMPHCGAVVDGADAARFDRLLTTLREEIGRRQRRTAHRPHVVVLIDRLEVFLSRYVDVDGGRLVDRLEDVLRTGPGAGVTVVLTTDRTGFQPRIASAVAGRLVLRQASPDDAAVFGLDPRALPRTMPPGRGLWADGGQEIQVAQPDDEAFERLGPELTTRWDGLAEHLLPRRVDALPEHITLAEAEALRRTPRPQGPAACAPAVGGDRLGPADIDLTEAGGAFLVCGPQRSGRSTALASIALTLAGRSDRTLPVVLVAPRPSPLRELGGEPGVDDVLHGNPADIAMAVADAAAAGPVALVVDDGELLIDPALAHTLESVARDARDTGSILVAAATTEDVQMSFGRGWLAAVRRPRSGLLLNPVSTEGEVFGLTLSRYLNRGWPPGRALLVRRGDAVQVQVAQPGTGRGPEEA</sequence>
<feature type="transmembrane region" description="Helical" evidence="5">
    <location>
        <begin position="261"/>
        <end position="280"/>
    </location>
</feature>
<comment type="caution">
    <text evidence="8">The sequence shown here is derived from an EMBL/GenBank/DDBJ whole genome shotgun (WGS) entry which is preliminary data.</text>
</comment>
<dbReference type="InterPro" id="IPR008984">
    <property type="entry name" value="SMAD_FHA_dom_sf"/>
</dbReference>
<dbReference type="PROSITE" id="PS50006">
    <property type="entry name" value="FHA_DOMAIN"/>
    <property type="match status" value="1"/>
</dbReference>
<feature type="binding site" evidence="4">
    <location>
        <begin position="678"/>
        <end position="685"/>
    </location>
    <ligand>
        <name>ATP</name>
        <dbReference type="ChEBI" id="CHEBI:30616"/>
    </ligand>
</feature>
<dbReference type="SUPFAM" id="SSF52540">
    <property type="entry name" value="P-loop containing nucleoside triphosphate hydrolases"/>
    <property type="match status" value="3"/>
</dbReference>
<evidence type="ECO:0000256" key="5">
    <source>
        <dbReference type="SAM" id="Phobius"/>
    </source>
</evidence>
<dbReference type="InterPro" id="IPR000253">
    <property type="entry name" value="FHA_dom"/>
</dbReference>
<proteinExistence type="predicted"/>
<gene>
    <name evidence="8" type="ORF">FXF68_36415</name>
</gene>
<organism evidence="8 9">
    <name type="scientific">Actinomadura decatromicini</name>
    <dbReference type="NCBI Taxonomy" id="2604572"/>
    <lineage>
        <taxon>Bacteria</taxon>
        <taxon>Bacillati</taxon>
        <taxon>Actinomycetota</taxon>
        <taxon>Actinomycetes</taxon>
        <taxon>Streptosporangiales</taxon>
        <taxon>Thermomonosporaceae</taxon>
        <taxon>Actinomadura</taxon>
    </lineage>
</organism>
<keyword evidence="3 4" id="KW-0067">ATP-binding</keyword>
<protein>
    <submittedName>
        <fullName evidence="8">FHA domain-containing protein</fullName>
    </submittedName>
</protein>
<dbReference type="EMBL" id="VSRQ01000010">
    <property type="protein sequence ID" value="TYK43858.1"/>
    <property type="molecule type" value="Genomic_DNA"/>
</dbReference>
<evidence type="ECO:0000313" key="9">
    <source>
        <dbReference type="Proteomes" id="UP000323505"/>
    </source>
</evidence>
<dbReference type="Gene3D" id="3.40.50.300">
    <property type="entry name" value="P-loop containing nucleotide triphosphate hydrolases"/>
    <property type="match status" value="4"/>
</dbReference>
<dbReference type="InterPro" id="IPR002543">
    <property type="entry name" value="FtsK_dom"/>
</dbReference>
<dbReference type="SUPFAM" id="SSF49879">
    <property type="entry name" value="SMAD/FHA domain"/>
    <property type="match status" value="1"/>
</dbReference>
<name>A0A5D3F7E2_9ACTN</name>
<feature type="transmembrane region" description="Helical" evidence="5">
    <location>
        <begin position="236"/>
        <end position="255"/>
    </location>
</feature>
<dbReference type="Proteomes" id="UP000323505">
    <property type="component" value="Unassembled WGS sequence"/>
</dbReference>
<dbReference type="CDD" id="cd00060">
    <property type="entry name" value="FHA"/>
    <property type="match status" value="1"/>
</dbReference>
<feature type="domain" description="FHA" evidence="6">
    <location>
        <begin position="113"/>
        <end position="164"/>
    </location>
</feature>
<dbReference type="InterPro" id="IPR003593">
    <property type="entry name" value="AAA+_ATPase"/>
</dbReference>
<feature type="domain" description="FtsK" evidence="7">
    <location>
        <begin position="991"/>
        <end position="1163"/>
    </location>
</feature>
<dbReference type="Gene3D" id="2.60.200.20">
    <property type="match status" value="1"/>
</dbReference>
<keyword evidence="5" id="KW-0812">Transmembrane</keyword>
<keyword evidence="5" id="KW-1133">Transmembrane helix</keyword>
<keyword evidence="9" id="KW-1185">Reference proteome</keyword>